<evidence type="ECO:0000313" key="12">
    <source>
        <dbReference type="Proteomes" id="UP000046393"/>
    </source>
</evidence>
<keyword evidence="7" id="KW-0819">tRNA processing</keyword>
<evidence type="ECO:0000259" key="11">
    <source>
        <dbReference type="PROSITE" id="PS51686"/>
    </source>
</evidence>
<dbReference type="InterPro" id="IPR049560">
    <property type="entry name" value="MeTrfase_RsmB-F_NOP2_cat"/>
</dbReference>
<reference evidence="13" key="1">
    <citation type="submission" date="2017-02" db="UniProtKB">
        <authorList>
            <consortium name="WormBaseParasite"/>
        </authorList>
    </citation>
    <scope>IDENTIFICATION</scope>
</reference>
<dbReference type="InterPro" id="IPR057285">
    <property type="entry name" value="Pre-PUA_NSUN2"/>
</dbReference>
<keyword evidence="3" id="KW-0820">tRNA-binding</keyword>
<evidence type="ECO:0000256" key="2">
    <source>
        <dbReference type="ARBA" id="ARBA00012629"/>
    </source>
</evidence>
<feature type="binding site" evidence="10">
    <location>
        <begin position="170"/>
        <end position="176"/>
    </location>
    <ligand>
        <name>S-adenosyl-L-methionine</name>
        <dbReference type="ChEBI" id="CHEBI:59789"/>
    </ligand>
</feature>
<dbReference type="GO" id="GO:0016428">
    <property type="term" value="F:tRNA (cytidine-5-)-methyltransferase activity"/>
    <property type="evidence" value="ECO:0007669"/>
    <property type="project" value="InterPro"/>
</dbReference>
<dbReference type="EC" id="2.1.1.203" evidence="2"/>
<dbReference type="Gene3D" id="3.40.50.150">
    <property type="entry name" value="Vaccinia Virus protein VP39"/>
    <property type="match status" value="1"/>
</dbReference>
<evidence type="ECO:0000256" key="8">
    <source>
        <dbReference type="ARBA" id="ARBA00022884"/>
    </source>
</evidence>
<evidence type="ECO:0000256" key="3">
    <source>
        <dbReference type="ARBA" id="ARBA00022555"/>
    </source>
</evidence>
<dbReference type="PRINTS" id="PR02008">
    <property type="entry name" value="RCMTFAMILY"/>
</dbReference>
<dbReference type="GO" id="GO:0005737">
    <property type="term" value="C:cytoplasm"/>
    <property type="evidence" value="ECO:0007669"/>
    <property type="project" value="TreeGrafter"/>
</dbReference>
<protein>
    <recommendedName>
        <fullName evidence="2">tRNA (cytosine(34)-C(5))-methyltransferase</fullName>
        <ecNumber evidence="2">2.1.1.203</ecNumber>
    </recommendedName>
</protein>
<comment type="similarity">
    <text evidence="10">Belongs to the class I-like SAM-binding methyltransferase superfamily. RsmB/NOP family.</text>
</comment>
<dbReference type="GO" id="GO:0005634">
    <property type="term" value="C:nucleus"/>
    <property type="evidence" value="ECO:0007669"/>
    <property type="project" value="UniProtKB-SubCell"/>
</dbReference>
<evidence type="ECO:0000256" key="1">
    <source>
        <dbReference type="ARBA" id="ARBA00004123"/>
    </source>
</evidence>
<dbReference type="GO" id="GO:0000049">
    <property type="term" value="F:tRNA binding"/>
    <property type="evidence" value="ECO:0007669"/>
    <property type="project" value="UniProtKB-KW"/>
</dbReference>
<keyword evidence="5 10" id="KW-0808">Transferase</keyword>
<dbReference type="PROSITE" id="PS51686">
    <property type="entry name" value="SAM_MT_RSMB_NOP"/>
    <property type="match status" value="1"/>
</dbReference>
<organism evidence="12 13">
    <name type="scientific">Syphacia muris</name>
    <dbReference type="NCBI Taxonomy" id="451379"/>
    <lineage>
        <taxon>Eukaryota</taxon>
        <taxon>Metazoa</taxon>
        <taxon>Ecdysozoa</taxon>
        <taxon>Nematoda</taxon>
        <taxon>Chromadorea</taxon>
        <taxon>Rhabditida</taxon>
        <taxon>Spirurina</taxon>
        <taxon>Oxyuridomorpha</taxon>
        <taxon>Oxyuroidea</taxon>
        <taxon>Oxyuridae</taxon>
        <taxon>Syphacia</taxon>
    </lineage>
</organism>
<dbReference type="InterPro" id="IPR023267">
    <property type="entry name" value="RCMT"/>
</dbReference>
<evidence type="ECO:0000256" key="5">
    <source>
        <dbReference type="ARBA" id="ARBA00022679"/>
    </source>
</evidence>
<keyword evidence="4 10" id="KW-0489">Methyltransferase</keyword>
<dbReference type="InterPro" id="IPR029063">
    <property type="entry name" value="SAM-dependent_MTases_sf"/>
</dbReference>
<evidence type="ECO:0000313" key="13">
    <source>
        <dbReference type="WBParaSite" id="SMUV_0000525601-mRNA-1"/>
    </source>
</evidence>
<feature type="domain" description="SAM-dependent MTase RsmB/NOP-type" evidence="11">
    <location>
        <begin position="56"/>
        <end position="413"/>
    </location>
</feature>
<dbReference type="GO" id="GO:0030488">
    <property type="term" value="P:tRNA methylation"/>
    <property type="evidence" value="ECO:0007669"/>
    <property type="project" value="TreeGrafter"/>
</dbReference>
<feature type="active site" description="Nucleophile" evidence="10">
    <location>
        <position position="305"/>
    </location>
</feature>
<evidence type="ECO:0000256" key="9">
    <source>
        <dbReference type="ARBA" id="ARBA00023242"/>
    </source>
</evidence>
<accession>A0A0N5AL57</accession>
<dbReference type="InterPro" id="IPR057286">
    <property type="entry name" value="PUA_NSUN2"/>
</dbReference>
<dbReference type="PANTHER" id="PTHR22808">
    <property type="entry name" value="NCL1 YEAST -RELATED NOL1/NOP2/FMU SUN DOMAIN-CONTAINING"/>
    <property type="match status" value="1"/>
</dbReference>
<dbReference type="STRING" id="451379.A0A0N5AL57"/>
<evidence type="ECO:0000256" key="6">
    <source>
        <dbReference type="ARBA" id="ARBA00022691"/>
    </source>
</evidence>
<feature type="binding site" evidence="10">
    <location>
        <position position="252"/>
    </location>
    <ligand>
        <name>S-adenosyl-L-methionine</name>
        <dbReference type="ChEBI" id="CHEBI:59789"/>
    </ligand>
</feature>
<feature type="binding site" evidence="10">
    <location>
        <position position="227"/>
    </location>
    <ligand>
        <name>S-adenosyl-L-methionine</name>
        <dbReference type="ChEBI" id="CHEBI:59789"/>
    </ligand>
</feature>
<evidence type="ECO:0000256" key="7">
    <source>
        <dbReference type="ARBA" id="ARBA00022694"/>
    </source>
</evidence>
<keyword evidence="8 10" id="KW-0694">RNA-binding</keyword>
<dbReference type="Proteomes" id="UP000046393">
    <property type="component" value="Unplaced"/>
</dbReference>
<dbReference type="Pfam" id="PF25376">
    <property type="entry name" value="Pre-PUA_NSUN2"/>
    <property type="match status" value="1"/>
</dbReference>
<dbReference type="AlphaFoldDB" id="A0A0N5AL57"/>
<proteinExistence type="inferred from homology"/>
<dbReference type="InterPro" id="IPR023270">
    <property type="entry name" value="RCMT_NCL1"/>
</dbReference>
<dbReference type="Pfam" id="PF25378">
    <property type="entry name" value="PUA_NSUN2"/>
    <property type="match status" value="1"/>
</dbReference>
<dbReference type="CDD" id="cd02440">
    <property type="entry name" value="AdoMet_MTases"/>
    <property type="match status" value="1"/>
</dbReference>
<dbReference type="InterPro" id="IPR001678">
    <property type="entry name" value="MeTrfase_RsmB-F_NOP2_dom"/>
</dbReference>
<comment type="subcellular location">
    <subcellularLocation>
        <location evidence="1">Nucleus</location>
    </subcellularLocation>
</comment>
<dbReference type="Pfam" id="PF01189">
    <property type="entry name" value="Methyltr_RsmB-F"/>
    <property type="match status" value="1"/>
</dbReference>
<keyword evidence="9" id="KW-0539">Nucleus</keyword>
<evidence type="ECO:0000256" key="10">
    <source>
        <dbReference type="PROSITE-ProRule" id="PRU01023"/>
    </source>
</evidence>
<name>A0A0N5AL57_9BILA</name>
<dbReference type="PANTHER" id="PTHR22808:SF1">
    <property type="entry name" value="RNA CYTOSINE-C(5)-METHYLTRANSFERASE NSUN2-RELATED"/>
    <property type="match status" value="1"/>
</dbReference>
<sequence length="681" mass="77915">MVKQGIRHKKKNNGPNFQKKGVRQNYVLQEIEKCNEKFCTYYKAQGIVKEDEWDGFINALRGDLPISFRIRGSAKEAEALINVMNERYLNYFKTNPDSNVSLPKPLPWYPFAFQMSMSRTAVRSCPAAKSFHNFLVTETEIGNISRQETVSMIPPLLLEIQPHHRVLDICAAPGSKTMQIIEKMHEETDLPDGIVVANDIDNTRCYLLVRQALKRLPTCNCIVINEDASCLPNLFTDEDHLKPLLFDRVLCDVMCSGDGTFRKNPELWRLWVPQKGNSLHKLQIRIARRGLQLLSVNGLMVYSTCSLNPVEDEAVVAELIRSFNGAVELVDISSKLPGLLRSPGLSTWKVFDKSMKVFNKFEEVPEKARNYFSPSFFPPADEDAKTFNLHRCCRILPHAQDTGGFFVALLKKTKEHNDNSFRARPPPYKRSKTFKEDPFVFLETDDERWKEITEHYGISNSFPYKNLLGRTADADRKRTLYFVNDAVKSFLQCNQEKVFINGGIKMFGRVEHKFQHCRFRLAQDGISTIYPFVQKRILRIDFEDMCKLLKPADGHDNVSRETLKCNENLNSFTSVICAWLGANSLAPYISKEERIHVLRMFGQDTTDMELEIWSSRQKKAVRKENIEKDSKNCSSTDGKQVAAEVVDRIDTVENVEDSSSDEIKKDGEEVVKVKGSLEGSC</sequence>
<dbReference type="SUPFAM" id="SSF53335">
    <property type="entry name" value="S-adenosyl-L-methionine-dependent methyltransferases"/>
    <property type="match status" value="1"/>
</dbReference>
<keyword evidence="12" id="KW-1185">Reference proteome</keyword>
<feature type="binding site" evidence="10">
    <location>
        <position position="199"/>
    </location>
    <ligand>
        <name>S-adenosyl-L-methionine</name>
        <dbReference type="ChEBI" id="CHEBI:59789"/>
    </ligand>
</feature>
<dbReference type="WBParaSite" id="SMUV_0000525601-mRNA-1">
    <property type="protein sequence ID" value="SMUV_0000525601-mRNA-1"/>
    <property type="gene ID" value="SMUV_0000525601"/>
</dbReference>
<keyword evidence="6 10" id="KW-0949">S-adenosyl-L-methionine</keyword>
<dbReference type="PRINTS" id="PR02011">
    <property type="entry name" value="RCMTNCL1"/>
</dbReference>
<evidence type="ECO:0000256" key="4">
    <source>
        <dbReference type="ARBA" id="ARBA00022603"/>
    </source>
</evidence>